<organism evidence="9 10">
    <name type="scientific">Cylindrospermopsis raciborskii CENA302</name>
    <dbReference type="NCBI Taxonomy" id="1170768"/>
    <lineage>
        <taxon>Bacteria</taxon>
        <taxon>Bacillati</taxon>
        <taxon>Cyanobacteriota</taxon>
        <taxon>Cyanophyceae</taxon>
        <taxon>Nostocales</taxon>
        <taxon>Aphanizomenonaceae</taxon>
        <taxon>Cylindrospermopsis</taxon>
    </lineage>
</organism>
<accession>A0A9Q5QV43</accession>
<dbReference type="PANTHER" id="PTHR34405">
    <property type="entry name" value="CRISPR-ASSOCIATED ENDORIBONUCLEASE CAS2"/>
    <property type="match status" value="1"/>
</dbReference>
<dbReference type="PANTHER" id="PTHR34405:SF3">
    <property type="entry name" value="CRISPR-ASSOCIATED ENDORIBONUCLEASE CAS2 3"/>
    <property type="match status" value="1"/>
</dbReference>
<dbReference type="InterPro" id="IPR019199">
    <property type="entry name" value="Virulence_VapD/CRISPR_Cas2"/>
</dbReference>
<reference evidence="9 10" key="1">
    <citation type="submission" date="2017-01" db="EMBL/GenBank/DDBJ databases">
        <authorList>
            <person name="Abreu V.A."/>
            <person name="Popin R.V."/>
            <person name="Rigonato J."/>
            <person name="Andreote A.P."/>
            <person name="Schaker P.C."/>
            <person name="Hoff-Risseti C."/>
            <person name="Alvarenga D.O."/>
            <person name="Varani A.M."/>
            <person name="Fiore M.F."/>
        </authorList>
    </citation>
    <scope>NUCLEOTIDE SEQUENCE [LARGE SCALE GENOMIC DNA]</scope>
    <source>
        <strain evidence="9 10">CENA302</strain>
    </source>
</reference>
<keyword evidence="4" id="KW-0479">Metal-binding</keyword>
<sequence>MADNTEQFKWIVKILEGYGDRVQYSIFRSWLTMRSREKLRWELERILTDEDSLLLIRLSNQCVNDIRKYNRPNAWLLPDQCYKIF</sequence>
<evidence type="ECO:0000256" key="3">
    <source>
        <dbReference type="ARBA" id="ARBA00022722"/>
    </source>
</evidence>
<dbReference type="GO" id="GO:0046872">
    <property type="term" value="F:metal ion binding"/>
    <property type="evidence" value="ECO:0007669"/>
    <property type="project" value="UniProtKB-KW"/>
</dbReference>
<dbReference type="CDD" id="cd09725">
    <property type="entry name" value="Cas2_I_II_III"/>
    <property type="match status" value="1"/>
</dbReference>
<proteinExistence type="inferred from homology"/>
<evidence type="ECO:0000313" key="9">
    <source>
        <dbReference type="EMBL" id="OPH08837.1"/>
    </source>
</evidence>
<dbReference type="AlphaFoldDB" id="A0A9Q5QV43"/>
<gene>
    <name evidence="9" type="ORF">CENA302_13815</name>
</gene>
<keyword evidence="5 9" id="KW-0255">Endonuclease</keyword>
<comment type="similarity">
    <text evidence="2">Belongs to the CRISPR-associated endoribonuclease Cas2 protein family.</text>
</comment>
<comment type="caution">
    <text evidence="9">The sequence shown here is derived from an EMBL/GenBank/DDBJ whole genome shotgun (WGS) entry which is preliminary data.</text>
</comment>
<evidence type="ECO:0000256" key="4">
    <source>
        <dbReference type="ARBA" id="ARBA00022723"/>
    </source>
</evidence>
<dbReference type="EMBL" id="MTPU01000055">
    <property type="protein sequence ID" value="OPH08837.1"/>
    <property type="molecule type" value="Genomic_DNA"/>
</dbReference>
<evidence type="ECO:0000256" key="1">
    <source>
        <dbReference type="ARBA" id="ARBA00001946"/>
    </source>
</evidence>
<evidence type="ECO:0000313" key="10">
    <source>
        <dbReference type="Proteomes" id="UP000190056"/>
    </source>
</evidence>
<dbReference type="GO" id="GO:0051607">
    <property type="term" value="P:defense response to virus"/>
    <property type="evidence" value="ECO:0007669"/>
    <property type="project" value="UniProtKB-KW"/>
</dbReference>
<keyword evidence="7" id="KW-0460">Magnesium</keyword>
<dbReference type="GO" id="GO:0043571">
    <property type="term" value="P:maintenance of CRISPR repeat elements"/>
    <property type="evidence" value="ECO:0007669"/>
    <property type="project" value="InterPro"/>
</dbReference>
<comment type="cofactor">
    <cofactor evidence="1">
        <name>Mg(2+)</name>
        <dbReference type="ChEBI" id="CHEBI:18420"/>
    </cofactor>
</comment>
<dbReference type="Gene3D" id="3.30.70.240">
    <property type="match status" value="1"/>
</dbReference>
<keyword evidence="6" id="KW-0378">Hydrolase</keyword>
<evidence type="ECO:0000256" key="8">
    <source>
        <dbReference type="ARBA" id="ARBA00023118"/>
    </source>
</evidence>
<evidence type="ECO:0000256" key="7">
    <source>
        <dbReference type="ARBA" id="ARBA00022842"/>
    </source>
</evidence>
<dbReference type="GO" id="GO:0004521">
    <property type="term" value="F:RNA endonuclease activity"/>
    <property type="evidence" value="ECO:0007669"/>
    <property type="project" value="InterPro"/>
</dbReference>
<dbReference type="InterPro" id="IPR021127">
    <property type="entry name" value="CRISPR_associated_Cas2"/>
</dbReference>
<evidence type="ECO:0000256" key="2">
    <source>
        <dbReference type="ARBA" id="ARBA00009959"/>
    </source>
</evidence>
<name>A0A9Q5QV43_9CYAN</name>
<dbReference type="NCBIfam" id="TIGR01573">
    <property type="entry name" value="cas2"/>
    <property type="match status" value="1"/>
</dbReference>
<dbReference type="SUPFAM" id="SSF143430">
    <property type="entry name" value="TTP0101/SSO1404-like"/>
    <property type="match status" value="1"/>
</dbReference>
<keyword evidence="8" id="KW-0051">Antiviral defense</keyword>
<dbReference type="Pfam" id="PF09827">
    <property type="entry name" value="CRISPR_Cas2"/>
    <property type="match status" value="1"/>
</dbReference>
<keyword evidence="3" id="KW-0540">Nuclease</keyword>
<protein>
    <submittedName>
        <fullName evidence="9">CRISPR-associated endonuclease Cas2</fullName>
    </submittedName>
</protein>
<dbReference type="GO" id="GO:0016787">
    <property type="term" value="F:hydrolase activity"/>
    <property type="evidence" value="ECO:0007669"/>
    <property type="project" value="UniProtKB-KW"/>
</dbReference>
<dbReference type="Proteomes" id="UP000190056">
    <property type="component" value="Unassembled WGS sequence"/>
</dbReference>
<evidence type="ECO:0000256" key="5">
    <source>
        <dbReference type="ARBA" id="ARBA00022759"/>
    </source>
</evidence>
<evidence type="ECO:0000256" key="6">
    <source>
        <dbReference type="ARBA" id="ARBA00022801"/>
    </source>
</evidence>